<feature type="transmembrane region" description="Helical" evidence="6">
    <location>
        <begin position="12"/>
        <end position="32"/>
    </location>
</feature>
<evidence type="ECO:0000313" key="7">
    <source>
        <dbReference type="EMBL" id="MFC4095816.1"/>
    </source>
</evidence>
<keyword evidence="8" id="KW-1185">Reference proteome</keyword>
<dbReference type="RefSeq" id="WP_192460534.1">
    <property type="nucleotide sequence ID" value="NZ_JACYFJ010000001.1"/>
</dbReference>
<keyword evidence="2" id="KW-1003">Cell membrane</keyword>
<dbReference type="PANTHER" id="PTHR30250">
    <property type="entry name" value="PST FAMILY PREDICTED COLANIC ACID TRANSPORTER"/>
    <property type="match status" value="1"/>
</dbReference>
<evidence type="ECO:0000256" key="5">
    <source>
        <dbReference type="ARBA" id="ARBA00023136"/>
    </source>
</evidence>
<feature type="transmembrane region" description="Helical" evidence="6">
    <location>
        <begin position="119"/>
        <end position="142"/>
    </location>
</feature>
<name>A0ABV8JNV5_9FLAO</name>
<feature type="transmembrane region" description="Helical" evidence="6">
    <location>
        <begin position="294"/>
        <end position="313"/>
    </location>
</feature>
<keyword evidence="3 6" id="KW-0812">Transmembrane</keyword>
<evidence type="ECO:0000313" key="8">
    <source>
        <dbReference type="Proteomes" id="UP001595814"/>
    </source>
</evidence>
<keyword evidence="5 6" id="KW-0472">Membrane</keyword>
<feature type="transmembrane region" description="Helical" evidence="6">
    <location>
        <begin position="366"/>
        <end position="385"/>
    </location>
</feature>
<feature type="transmembrane region" description="Helical" evidence="6">
    <location>
        <begin position="264"/>
        <end position="282"/>
    </location>
</feature>
<dbReference type="Proteomes" id="UP001595814">
    <property type="component" value="Unassembled WGS sequence"/>
</dbReference>
<protein>
    <submittedName>
        <fullName evidence="7">Lipopolysaccharide biosynthesis protein</fullName>
    </submittedName>
</protein>
<dbReference type="EMBL" id="JBHSAW010000004">
    <property type="protein sequence ID" value="MFC4095816.1"/>
    <property type="molecule type" value="Genomic_DNA"/>
</dbReference>
<sequence>MEKSKKLNSFLSISKDVVILSLGIIAASAIPLALQPYLKRTFTPEEFGAYDVFLKCFSILVALSCFKYENAILLPKKDTDAKHIVYLCLFLSLLVAFVLGLLILFFADEFLAGLEGLTLAALYLLPLSSFFYAVFNVFNLYLVRRRKFMLSSTSKLSRRLTEGGTQVALGELRSTDGLVIGDAVGNFVQGLFAFWKANKLSRFKILNQKKLRKVFVEYRELPIYTLIPNVLNTFVTGALTFLILDNFDIVEVGYLEFTQRILSVPSVFVSVAISQVVFQRVSNLVNRRKKIMPLILSVMGLLFFVSSLFILFIEFFGERVFTLIGGEGWEKSGQYAKTLVYASAVILVFSPLGKVLIALKKFKVNSLWELAKFAAILYLFFLKGFSIQQYLWIYTIILIFFYVVYGVLIIHQSYRYQVENTAQT</sequence>
<evidence type="ECO:0000256" key="3">
    <source>
        <dbReference type="ARBA" id="ARBA00022692"/>
    </source>
</evidence>
<comment type="caution">
    <text evidence="7">The sequence shown here is derived from an EMBL/GenBank/DDBJ whole genome shotgun (WGS) entry which is preliminary data.</text>
</comment>
<evidence type="ECO:0000256" key="2">
    <source>
        <dbReference type="ARBA" id="ARBA00022475"/>
    </source>
</evidence>
<keyword evidence="4 6" id="KW-1133">Transmembrane helix</keyword>
<feature type="transmembrane region" description="Helical" evidence="6">
    <location>
        <begin position="221"/>
        <end position="244"/>
    </location>
</feature>
<reference evidence="8" key="1">
    <citation type="journal article" date="2019" name="Int. J. Syst. Evol. Microbiol.">
        <title>The Global Catalogue of Microorganisms (GCM) 10K type strain sequencing project: providing services to taxonomists for standard genome sequencing and annotation.</title>
        <authorList>
            <consortium name="The Broad Institute Genomics Platform"/>
            <consortium name="The Broad Institute Genome Sequencing Center for Infectious Disease"/>
            <person name="Wu L."/>
            <person name="Ma J."/>
        </authorList>
    </citation>
    <scope>NUCLEOTIDE SEQUENCE [LARGE SCALE GENOMIC DNA]</scope>
    <source>
        <strain evidence="8">CECT 7477</strain>
    </source>
</reference>
<feature type="transmembrane region" description="Helical" evidence="6">
    <location>
        <begin position="84"/>
        <end position="107"/>
    </location>
</feature>
<comment type="subcellular location">
    <subcellularLocation>
        <location evidence="1">Cell membrane</location>
        <topology evidence="1">Multi-pass membrane protein</topology>
    </subcellularLocation>
</comment>
<evidence type="ECO:0000256" key="1">
    <source>
        <dbReference type="ARBA" id="ARBA00004651"/>
    </source>
</evidence>
<organism evidence="7 8">
    <name type="scientific">Euzebyella saccharophila</name>
    <dbReference type="NCBI Taxonomy" id="679664"/>
    <lineage>
        <taxon>Bacteria</taxon>
        <taxon>Pseudomonadati</taxon>
        <taxon>Bacteroidota</taxon>
        <taxon>Flavobacteriia</taxon>
        <taxon>Flavobacteriales</taxon>
        <taxon>Flavobacteriaceae</taxon>
        <taxon>Euzebyella</taxon>
    </lineage>
</organism>
<proteinExistence type="predicted"/>
<evidence type="ECO:0000256" key="4">
    <source>
        <dbReference type="ARBA" id="ARBA00022989"/>
    </source>
</evidence>
<accession>A0ABV8JNV5</accession>
<gene>
    <name evidence="7" type="ORF">ACFOUT_08015</name>
</gene>
<dbReference type="InterPro" id="IPR050833">
    <property type="entry name" value="Poly_Biosynth_Transport"/>
</dbReference>
<dbReference type="PANTHER" id="PTHR30250:SF28">
    <property type="entry name" value="POLYSACCHARIDE BIOSYNTHESIS PROTEIN"/>
    <property type="match status" value="1"/>
</dbReference>
<feature type="transmembrane region" description="Helical" evidence="6">
    <location>
        <begin position="339"/>
        <end position="359"/>
    </location>
</feature>
<evidence type="ECO:0000256" key="6">
    <source>
        <dbReference type="SAM" id="Phobius"/>
    </source>
</evidence>
<dbReference type="Pfam" id="PF01943">
    <property type="entry name" value="Polysacc_synt"/>
    <property type="match status" value="1"/>
</dbReference>
<feature type="transmembrane region" description="Helical" evidence="6">
    <location>
        <begin position="391"/>
        <end position="410"/>
    </location>
</feature>
<dbReference type="InterPro" id="IPR002797">
    <property type="entry name" value="Polysacc_synth"/>
</dbReference>
<feature type="transmembrane region" description="Helical" evidence="6">
    <location>
        <begin position="52"/>
        <end position="72"/>
    </location>
</feature>